<feature type="transmembrane region" description="Helical" evidence="12">
    <location>
        <begin position="1528"/>
        <end position="1555"/>
    </location>
</feature>
<dbReference type="GO" id="GO:0016020">
    <property type="term" value="C:membrane"/>
    <property type="evidence" value="ECO:0007669"/>
    <property type="project" value="UniProtKB-SubCell"/>
</dbReference>
<feature type="domain" description="HTH myb-type" evidence="16">
    <location>
        <begin position="655"/>
        <end position="701"/>
    </location>
</feature>
<dbReference type="Gene3D" id="1.10.10.60">
    <property type="entry name" value="Homeodomain-like"/>
    <property type="match status" value="2"/>
</dbReference>
<feature type="domain" description="ABC transporter" evidence="14">
    <location>
        <begin position="1704"/>
        <end position="1949"/>
    </location>
</feature>
<keyword evidence="5" id="KW-0677">Repeat</keyword>
<dbReference type="PROSITE" id="PS51294">
    <property type="entry name" value="HTH_MYB"/>
    <property type="match status" value="2"/>
</dbReference>
<feature type="compositionally biased region" description="Basic and acidic residues" evidence="11">
    <location>
        <begin position="826"/>
        <end position="840"/>
    </location>
</feature>
<dbReference type="InterPro" id="IPR013525">
    <property type="entry name" value="ABC2_TM"/>
</dbReference>
<feature type="domain" description="Myb-like" evidence="13">
    <location>
        <begin position="647"/>
        <end position="697"/>
    </location>
</feature>
<evidence type="ECO:0000259" key="16">
    <source>
        <dbReference type="PROSITE" id="PS51294"/>
    </source>
</evidence>
<dbReference type="GO" id="GO:0016887">
    <property type="term" value="F:ATP hydrolysis activity"/>
    <property type="evidence" value="ECO:0007669"/>
    <property type="project" value="InterPro"/>
</dbReference>
<dbReference type="Pfam" id="PF00249">
    <property type="entry name" value="Myb_DNA-binding"/>
    <property type="match status" value="2"/>
</dbReference>
<feature type="transmembrane region" description="Helical" evidence="12">
    <location>
        <begin position="2185"/>
        <end position="2204"/>
    </location>
</feature>
<dbReference type="Pfam" id="PF19055">
    <property type="entry name" value="ABC2_membrane_7"/>
    <property type="match status" value="1"/>
</dbReference>
<feature type="transmembrane region" description="Helical" evidence="12">
    <location>
        <begin position="2266"/>
        <end position="2289"/>
    </location>
</feature>
<keyword evidence="6" id="KW-0547">Nucleotide-binding</keyword>
<accession>A0AAW1RSF4</accession>
<feature type="compositionally biased region" description="Pro residues" evidence="11">
    <location>
        <begin position="33"/>
        <end position="46"/>
    </location>
</feature>
<evidence type="ECO:0000256" key="3">
    <source>
        <dbReference type="ARBA" id="ARBA00022448"/>
    </source>
</evidence>
<dbReference type="InterPro" id="IPR017884">
    <property type="entry name" value="SANT_dom"/>
</dbReference>
<dbReference type="Pfam" id="PF01061">
    <property type="entry name" value="ABC2_membrane"/>
    <property type="match status" value="2"/>
</dbReference>
<feature type="transmembrane region" description="Helical" evidence="12">
    <location>
        <begin position="2155"/>
        <end position="2179"/>
    </location>
</feature>
<feature type="compositionally biased region" description="Gly residues" evidence="11">
    <location>
        <begin position="552"/>
        <end position="565"/>
    </location>
</feature>
<evidence type="ECO:0000256" key="6">
    <source>
        <dbReference type="ARBA" id="ARBA00022741"/>
    </source>
</evidence>
<sequence>MDDQRAWGPRKREAYDRSAYGPPPPFKRGRFEPQPPLPGPPQPFGPSPAFRGHRGSPPHRSPPHRVDLKPATAATPSPPPLLLLSPPPPLPSSAAPSKDTILGGIEKADADIAEAEAALAALEAEAAAAAAAAAEARAGAARLAEPLPLNHAPESGASGSLKKAWAAAALAESSGHTAGSAGTDARRLGSGRSASASASAAAAAAVAAEAAEAAVVDADMEGDPGDRDARSSGRSSAGGEDSWAEGDGDVDSLRARLLLPRRCQVEAVVALNIERGAEARRALLLRLLPPKLRSGDAEGGAHSAAPKALYNTPQEAPPYARNLAEHASVGGAIAGALRARRRAVALRERQLAAQYRRLYEAWRLHIMGVRKAEPSHAAGSYGSFTGRLGSRKASGMVRSSYEEEQVVLQLQAVERMKDMCKIPSQLLCPHERASQRFDSANALVADPVAAREAEERERPWAPDEKRVFNEKFLAFGKDFRRIATFLDHRSTADCITHFYRTQKLDEFAAVRRKQQLKKRRTQTEVNRSITYLGVAAPPGAARRGDLPYGRATGEGGPLCGGGAPEGGAEDANPNSVAWTADEEALFVNGVRQFGRDPAAIRRLMGATRTLGAIKSFYSKNRSRLGLDSLLEALGWEAAPQALAPADGGSKRPSFWNEVEKQAFLDAYQAHGRKWAQLEAAVPTKTSMQIKNYYQNYKGKLGLDKADQPRSAHTAPPRSREAEPLGRSVSAGISASGSADAGGVGGHSLGHQARTRSLPEGKAGLGGQNTVMNVPPWGSPDVEGLTSEVGASLDAENYPAERHETPSSSRRRSHTFSGVLSQALGAEQRKDASGKGGLERALDEDDLESLEARQRVVQTAVGPSGDPEDLLKRIRARFDRVGLELPTVEVRFEGVQVETEVFRETSRNLPSLYNTLRNSVEWSFLRLGLLRSYKKRLVILNNISSLLTPGRFTLLLGPPASGKSTLLKLLAGKLQHSSGLYVKGRVMYNGRELSEFIPERSAVYVTQEDQHMPELTVRETLDFSARCQGTGSHADEVEELQRREREVGVEVDDSAAAYMRATAVSGRRHSVATEAMIDVLGLNICADTIIGNAMRRGVSGGQKKRVTSGEMLVGPKHVLFMDEISTGLDSSTTYQIVKYLRDATHELRYTTMVALLQPAPETYELFDDVLLLSDGYLVFHGPRAMVPDFFEALGFRCPERKGEADFLQEVTSRRDQALYWSNPEQPWRYVSVPEFAEHFRNFSAGREIAKRLATAPSPAPLPAKHTASGHEEVLARSKFALSPWQLFSACMERDLVLLSRNLFLYGFRFGCTMFMAFVTATLFLRTNLHPTSIEDGQLYFAVLFFSLIMLMFDGFAEETVTVQRLPGWFKQRSNRLYPAWAYVFPVSLLRIPYSLTVAVCWSIIVYYPVGLTPDPATFFTFVLLLFLLHSMGISLFRLSGSICRDETIASTGGAFLFLVMLLLGGFLLSVDKIPPWWIWFFWIDPFSYAQKAIAVNEFGAARWQSVITPQGSPLGLTILDQKGLPHEHWWIWLGVGVIILFTILFNIGTWLCHAYLNPLGKPAVTMREEQGEGDEAAQRQATAGVSAKSVDVRAANDLHVSANSRAQGRSRRAVQLTQADTANEGECDASSRQQPVDLSPAVNPNHNPISRRRSMGSLAQLVASSRRAESGVLADGAVAPRGMSLPFTPLCLTFRELSYYVALPKELENTPRAVTVEGRQMLQLLRACSGAFQPGVLTALVGSSGAGKTTLMDVIAGRKTTGTITGDIRVGGFPKVQHTFARVMGYVEQSDIHSPMLTVLESLVFSARLRHPASTPLRTVYAFVGEIMALVELGPLAQALVGRPGSSGLSVEQRKRLTIGVELVANPSIVFMDEPTSGLDARAAAIVMRSVRNIVSTGRTIVCTIHQPSIDIFEAFDDLLLMKSGGYITYHGPLGEHSRKLVEYFEAVPGVPPLAEGLNPATWMLQVSTSAMEASIGVDFAEVYRNSPLHQRNEALIDRLSEPPKGAKPLEFRTHFPQPATRQFAMVFWKFWQSYLRNVPYNGTRFVFATVLALLFGSILWGVGQQRGTLQAVGNVMGSLYLSVLFLGIINSRTVQPVASEERAVSYRERAAGMYSSLPFALAQCMVEIPYNFVQAILFSAISYFMLQFDLTPGKFFWYLLIIYLTLDLMSFYGIMGVYITPDLRFASILSGFFYGLWNLFAGFLIGRAQMVPWWSWYYYINPVAWSLYGIIVTQLGDREEEVAIPGGGTTTIKAYLRDTFGYELELIGPVIAILVAFSVFFMFMAVVVLRTINFQKR</sequence>
<evidence type="ECO:0000256" key="7">
    <source>
        <dbReference type="ARBA" id="ARBA00022840"/>
    </source>
</evidence>
<dbReference type="SMART" id="SM00382">
    <property type="entry name" value="AAA"/>
    <property type="match status" value="2"/>
</dbReference>
<feature type="transmembrane region" description="Helical" evidence="12">
    <location>
        <begin position="1335"/>
        <end position="1355"/>
    </location>
</feature>
<evidence type="ECO:0000313" key="17">
    <source>
        <dbReference type="EMBL" id="KAK9836331.1"/>
    </source>
</evidence>
<feature type="region of interest" description="Disordered" evidence="11">
    <location>
        <begin position="549"/>
        <end position="572"/>
    </location>
</feature>
<gene>
    <name evidence="17" type="ORF">WJX81_006307</name>
</gene>
<dbReference type="Proteomes" id="UP001445335">
    <property type="component" value="Unassembled WGS sequence"/>
</dbReference>
<keyword evidence="7" id="KW-0067">ATP-binding</keyword>
<dbReference type="FunFam" id="3.40.50.300:FF:000179">
    <property type="entry name" value="ABC transporter G family member 34"/>
    <property type="match status" value="1"/>
</dbReference>
<dbReference type="SMART" id="SM00717">
    <property type="entry name" value="SANT"/>
    <property type="match status" value="3"/>
</dbReference>
<evidence type="ECO:0000256" key="8">
    <source>
        <dbReference type="ARBA" id="ARBA00022989"/>
    </source>
</evidence>
<proteinExistence type="inferred from homology"/>
<dbReference type="Pfam" id="PF00005">
    <property type="entry name" value="ABC_tran"/>
    <property type="match status" value="2"/>
</dbReference>
<dbReference type="SUPFAM" id="SSF46689">
    <property type="entry name" value="Homeodomain-like"/>
    <property type="match status" value="2"/>
</dbReference>
<dbReference type="CDD" id="cd03232">
    <property type="entry name" value="ABCG_PDR_domain2"/>
    <property type="match status" value="1"/>
</dbReference>
<feature type="transmembrane region" description="Helical" evidence="12">
    <location>
        <begin position="2216"/>
        <end position="2236"/>
    </location>
</feature>
<dbReference type="InterPro" id="IPR017930">
    <property type="entry name" value="Myb_dom"/>
</dbReference>
<dbReference type="InterPro" id="IPR009057">
    <property type="entry name" value="Homeodomain-like_sf"/>
</dbReference>
<evidence type="ECO:0000256" key="12">
    <source>
        <dbReference type="SAM" id="Phobius"/>
    </source>
</evidence>
<feature type="coiled-coil region" evidence="10">
    <location>
        <begin position="105"/>
        <end position="139"/>
    </location>
</feature>
<feature type="region of interest" description="Disordered" evidence="11">
    <location>
        <begin position="1"/>
        <end position="102"/>
    </location>
</feature>
<feature type="compositionally biased region" description="Low complexity" evidence="11">
    <location>
        <begin position="727"/>
        <end position="738"/>
    </location>
</feature>
<protein>
    <recommendedName>
        <fullName evidence="19">ATP-binding cassette transporter</fullName>
    </recommendedName>
</protein>
<evidence type="ECO:0000256" key="4">
    <source>
        <dbReference type="ARBA" id="ARBA00022692"/>
    </source>
</evidence>
<dbReference type="EMBL" id="JALJOU010000025">
    <property type="protein sequence ID" value="KAK9836331.1"/>
    <property type="molecule type" value="Genomic_DNA"/>
</dbReference>
<dbReference type="InterPro" id="IPR003439">
    <property type="entry name" value="ABC_transporter-like_ATP-bd"/>
</dbReference>
<feature type="transmembrane region" description="Helical" evidence="12">
    <location>
        <begin position="1415"/>
        <end position="1435"/>
    </location>
</feature>
<keyword evidence="3" id="KW-0813">Transport</keyword>
<evidence type="ECO:0000256" key="10">
    <source>
        <dbReference type="SAM" id="Coils"/>
    </source>
</evidence>
<feature type="transmembrane region" description="Helical" evidence="12">
    <location>
        <begin position="2132"/>
        <end position="2148"/>
    </location>
</feature>
<dbReference type="GO" id="GO:0005524">
    <property type="term" value="F:ATP binding"/>
    <property type="evidence" value="ECO:0007669"/>
    <property type="project" value="UniProtKB-KW"/>
</dbReference>
<feature type="transmembrane region" description="Helical" evidence="12">
    <location>
        <begin position="2069"/>
        <end position="2089"/>
    </location>
</feature>
<keyword evidence="4 12" id="KW-0812">Transmembrane</keyword>
<feature type="compositionally biased region" description="Polar residues" evidence="11">
    <location>
        <begin position="1629"/>
        <end position="1647"/>
    </location>
</feature>
<evidence type="ECO:0000259" key="13">
    <source>
        <dbReference type="PROSITE" id="PS50090"/>
    </source>
</evidence>
<feature type="domain" description="HTH myb-type" evidence="16">
    <location>
        <begin position="577"/>
        <end position="625"/>
    </location>
</feature>
<keyword evidence="8 12" id="KW-1133">Transmembrane helix</keyword>
<dbReference type="Gene3D" id="3.40.50.300">
    <property type="entry name" value="P-loop containing nucleotide triphosphate hydrolases"/>
    <property type="match status" value="2"/>
</dbReference>
<dbReference type="Pfam" id="PF08370">
    <property type="entry name" value="PDR_assoc"/>
    <property type="match status" value="1"/>
</dbReference>
<feature type="transmembrane region" description="Helical" evidence="12">
    <location>
        <begin position="1301"/>
        <end position="1323"/>
    </location>
</feature>
<comment type="similarity">
    <text evidence="2">Belongs to the ABC transporter superfamily. ABCG family. PDR (TC 3.A.1.205) subfamily.</text>
</comment>
<evidence type="ECO:0008006" key="19">
    <source>
        <dbReference type="Google" id="ProtNLM"/>
    </source>
</evidence>
<name>A0AAW1RSF4_9CHLO</name>
<feature type="compositionally biased region" description="Basic residues" evidence="11">
    <location>
        <begin position="51"/>
        <end position="63"/>
    </location>
</feature>
<feature type="transmembrane region" description="Helical" evidence="12">
    <location>
        <begin position="1447"/>
        <end position="1469"/>
    </location>
</feature>
<keyword evidence="10" id="KW-0175">Coiled coil</keyword>
<dbReference type="GO" id="GO:0140359">
    <property type="term" value="F:ABC-type transporter activity"/>
    <property type="evidence" value="ECO:0007669"/>
    <property type="project" value="InterPro"/>
</dbReference>
<comment type="subcellular location">
    <subcellularLocation>
        <location evidence="1">Membrane</location>
        <topology evidence="1">Multi-pass membrane protein</topology>
    </subcellularLocation>
</comment>
<evidence type="ECO:0000256" key="5">
    <source>
        <dbReference type="ARBA" id="ARBA00022737"/>
    </source>
</evidence>
<evidence type="ECO:0000256" key="2">
    <source>
        <dbReference type="ARBA" id="ARBA00006012"/>
    </source>
</evidence>
<feature type="domain" description="SANT" evidence="15">
    <location>
        <begin position="455"/>
        <end position="506"/>
    </location>
</feature>
<organism evidence="17 18">
    <name type="scientific">Elliptochloris bilobata</name>
    <dbReference type="NCBI Taxonomy" id="381761"/>
    <lineage>
        <taxon>Eukaryota</taxon>
        <taxon>Viridiplantae</taxon>
        <taxon>Chlorophyta</taxon>
        <taxon>core chlorophytes</taxon>
        <taxon>Trebouxiophyceae</taxon>
        <taxon>Trebouxiophyceae incertae sedis</taxon>
        <taxon>Elliptochloris clade</taxon>
        <taxon>Elliptochloris</taxon>
    </lineage>
</organism>
<reference evidence="17 18" key="1">
    <citation type="journal article" date="2024" name="Nat. Commun.">
        <title>Phylogenomics reveals the evolutionary origins of lichenization in chlorophyte algae.</title>
        <authorList>
            <person name="Puginier C."/>
            <person name="Libourel C."/>
            <person name="Otte J."/>
            <person name="Skaloud P."/>
            <person name="Haon M."/>
            <person name="Grisel S."/>
            <person name="Petersen M."/>
            <person name="Berrin J.G."/>
            <person name="Delaux P.M."/>
            <person name="Dal Grande F."/>
            <person name="Keller J."/>
        </authorList>
    </citation>
    <scope>NUCLEOTIDE SEQUENCE [LARGE SCALE GENOMIC DNA]</scope>
    <source>
        <strain evidence="17 18">SAG 245.80</strain>
    </source>
</reference>
<feature type="region of interest" description="Disordered" evidence="11">
    <location>
        <begin position="216"/>
        <end position="246"/>
    </location>
</feature>
<comment type="caution">
    <text evidence="17">The sequence shown here is derived from an EMBL/GenBank/DDBJ whole genome shotgun (WGS) entry which is preliminary data.</text>
</comment>
<dbReference type="Gene3D" id="1.20.58.1880">
    <property type="match status" value="1"/>
</dbReference>
<evidence type="ECO:0000256" key="9">
    <source>
        <dbReference type="ARBA" id="ARBA00023136"/>
    </source>
</evidence>
<evidence type="ECO:0000256" key="1">
    <source>
        <dbReference type="ARBA" id="ARBA00004141"/>
    </source>
</evidence>
<feature type="region of interest" description="Disordered" evidence="11">
    <location>
        <begin position="1600"/>
        <end position="1652"/>
    </location>
</feature>
<evidence type="ECO:0000259" key="15">
    <source>
        <dbReference type="PROSITE" id="PS51293"/>
    </source>
</evidence>
<dbReference type="PROSITE" id="PS50893">
    <property type="entry name" value="ABC_TRANSPORTER_2"/>
    <property type="match status" value="2"/>
</dbReference>
<feature type="domain" description="ABC transporter" evidence="14">
    <location>
        <begin position="924"/>
        <end position="1198"/>
    </location>
</feature>
<dbReference type="InterPro" id="IPR043926">
    <property type="entry name" value="ABCG_dom"/>
</dbReference>
<feature type="transmembrane region" description="Helical" evidence="12">
    <location>
        <begin position="2045"/>
        <end position="2063"/>
    </location>
</feature>
<keyword evidence="18" id="KW-1185">Reference proteome</keyword>
<dbReference type="InterPro" id="IPR034003">
    <property type="entry name" value="ABCG_PDR_2"/>
</dbReference>
<dbReference type="PROSITE" id="PS51293">
    <property type="entry name" value="SANT"/>
    <property type="match status" value="1"/>
</dbReference>
<feature type="compositionally biased region" description="Pro residues" evidence="11">
    <location>
        <begin position="76"/>
        <end position="91"/>
    </location>
</feature>
<feature type="compositionally biased region" description="Low complexity" evidence="11">
    <location>
        <begin position="232"/>
        <end position="241"/>
    </location>
</feature>
<evidence type="ECO:0000256" key="11">
    <source>
        <dbReference type="SAM" id="MobiDB-lite"/>
    </source>
</evidence>
<dbReference type="InterPro" id="IPR013581">
    <property type="entry name" value="PDR_assoc"/>
</dbReference>
<dbReference type="PANTHER" id="PTHR19241">
    <property type="entry name" value="ATP-BINDING CASSETTE TRANSPORTER"/>
    <property type="match status" value="1"/>
</dbReference>
<evidence type="ECO:0000313" key="18">
    <source>
        <dbReference type="Proteomes" id="UP001445335"/>
    </source>
</evidence>
<dbReference type="CDD" id="cd00167">
    <property type="entry name" value="SANT"/>
    <property type="match status" value="2"/>
</dbReference>
<feature type="region of interest" description="Disordered" evidence="11">
    <location>
        <begin position="702"/>
        <end position="844"/>
    </location>
</feature>
<dbReference type="InterPro" id="IPR001005">
    <property type="entry name" value="SANT/Myb"/>
</dbReference>
<feature type="transmembrane region" description="Helical" evidence="12">
    <location>
        <begin position="1376"/>
        <end position="1403"/>
    </location>
</feature>
<dbReference type="GO" id="GO:0071944">
    <property type="term" value="C:cell periphery"/>
    <property type="evidence" value="ECO:0007669"/>
    <property type="project" value="UniProtKB-ARBA"/>
</dbReference>
<dbReference type="SUPFAM" id="SSF52540">
    <property type="entry name" value="P-loop containing nucleoside triphosphate hydrolases"/>
    <property type="match status" value="2"/>
</dbReference>
<dbReference type="InterPro" id="IPR027417">
    <property type="entry name" value="P-loop_NTPase"/>
</dbReference>
<keyword evidence="9 12" id="KW-0472">Membrane</keyword>
<dbReference type="PROSITE" id="PS50090">
    <property type="entry name" value="MYB_LIKE"/>
    <property type="match status" value="1"/>
</dbReference>
<dbReference type="FunFam" id="3.40.50.300:FF:000059">
    <property type="entry name" value="ABC transporter G family member 40"/>
    <property type="match status" value="1"/>
</dbReference>
<dbReference type="InterPro" id="IPR003593">
    <property type="entry name" value="AAA+_ATPase"/>
</dbReference>
<evidence type="ECO:0000259" key="14">
    <source>
        <dbReference type="PROSITE" id="PS50893"/>
    </source>
</evidence>